<accession>A0A2K9EMT0</accession>
<evidence type="ECO:0000259" key="12">
    <source>
        <dbReference type="Pfam" id="PF14535"/>
    </source>
</evidence>
<sequence length="434" mass="49123">MEYWNPAYECMSREEMTRVQTERLIDTVKRVFHNVPHYRRKMQEKGIEPGDIKSLEDLKKLPFTYKQDLRDTYPYGLFAKPLSEIVRIHASSGTTGKQTVVGYTRKDIDTWAEVMARTLYCAGANMNSFIQVAYGYGLFTGGLGVHYGAERIGASVIPISGGNTKRQIQIMKDFGTTILACTPSYALFIAEVMEEMGIKKEELQLEAGVFGAEPWSDSMRKEIEERLGILAIDIYGLSEIIGPGVASECKYKCGLHIQEDHFIPEIIDPVTEEVLPPGSKGEIVFTTITKEGLPLIRYRTRDISSLNYEKCECGRTIVRMSKVSGRTDDMLIIRGVNVFPSQIESVLLEIGETAPHYLLIVDREGTLDTLEVWVEMTQNMFSDEVKRIEEIEKRIRGEIETTLGISAKVKLVEPKTIERSEGKAKRVIDKRPNR</sequence>
<dbReference type="EC" id="6.2.1.30" evidence="7 10"/>
<dbReference type="GO" id="GO:0010124">
    <property type="term" value="P:phenylacetate catabolic process"/>
    <property type="evidence" value="ECO:0007669"/>
    <property type="project" value="UniProtKB-UniRule"/>
</dbReference>
<evidence type="ECO:0000256" key="10">
    <source>
        <dbReference type="PIRNR" id="PIRNR006444"/>
    </source>
</evidence>
<dbReference type="UniPathway" id="UPA00930"/>
<dbReference type="InterPro" id="IPR045851">
    <property type="entry name" value="AMP-bd_C_sf"/>
</dbReference>
<evidence type="ECO:0000259" key="11">
    <source>
        <dbReference type="Pfam" id="PF00501"/>
    </source>
</evidence>
<dbReference type="PANTHER" id="PTHR43439:SF1">
    <property type="entry name" value="PHENYLACETATE-COENZYME A LIGASE"/>
    <property type="match status" value="1"/>
</dbReference>
<evidence type="ECO:0000256" key="8">
    <source>
        <dbReference type="ARBA" id="ARBA00068695"/>
    </source>
</evidence>
<dbReference type="GO" id="GO:0000166">
    <property type="term" value="F:nucleotide binding"/>
    <property type="evidence" value="ECO:0007669"/>
    <property type="project" value="UniProtKB-KW"/>
</dbReference>
<evidence type="ECO:0000256" key="3">
    <source>
        <dbReference type="ARBA" id="ARBA00022741"/>
    </source>
</evidence>
<dbReference type="RefSeq" id="WP_101301837.1">
    <property type="nucleotide sequence ID" value="NZ_CP025197.1"/>
</dbReference>
<comment type="subunit">
    <text evidence="1">Monomer.</text>
</comment>
<dbReference type="GO" id="GO:0047475">
    <property type="term" value="F:phenylacetate-CoA ligase activity"/>
    <property type="evidence" value="ECO:0007669"/>
    <property type="project" value="UniProtKB-EC"/>
</dbReference>
<comment type="catalytic activity">
    <reaction evidence="4">
        <text>2-phenylacetate + ATP + CoA = phenylacetyl-CoA + AMP + diphosphate</text>
        <dbReference type="Rhea" id="RHEA:20956"/>
        <dbReference type="ChEBI" id="CHEBI:18401"/>
        <dbReference type="ChEBI" id="CHEBI:30616"/>
        <dbReference type="ChEBI" id="CHEBI:33019"/>
        <dbReference type="ChEBI" id="CHEBI:57287"/>
        <dbReference type="ChEBI" id="CHEBI:57390"/>
        <dbReference type="ChEBI" id="CHEBI:456215"/>
        <dbReference type="EC" id="6.2.1.30"/>
    </reaction>
    <physiologicalReaction direction="left-to-right" evidence="4">
        <dbReference type="Rhea" id="RHEA:20957"/>
    </physiologicalReaction>
</comment>
<reference evidence="13 14" key="1">
    <citation type="submission" date="2017-12" db="EMBL/GenBank/DDBJ databases">
        <title>Complete genome sequence of Herbivorax saccincola GGR1, a novel Cellulosome-producing hydrolytic bacterium in a thermophilic biogas plant, established by Illumina and Nanopore MinION sequencing.</title>
        <authorList>
            <person name="Pechtl A."/>
            <person name="Ruckert C."/>
            <person name="Koeck D.E."/>
            <person name="Maus I."/>
            <person name="Winkler A."/>
            <person name="Kalinowski J."/>
            <person name="Puhler A."/>
            <person name="Schwarz W.W."/>
            <person name="Zverlov V.V."/>
            <person name="Schluter A."/>
            <person name="Liebl W."/>
        </authorList>
    </citation>
    <scope>NUCLEOTIDE SEQUENCE [LARGE SCALE GENOMIC DNA]</scope>
    <source>
        <strain evidence="14">SR1</strain>
    </source>
</reference>
<keyword evidence="2 10" id="KW-0436">Ligase</keyword>
<dbReference type="Pfam" id="PF14535">
    <property type="entry name" value="AMP-binding_C_2"/>
    <property type="match status" value="1"/>
</dbReference>
<dbReference type="InterPro" id="IPR042099">
    <property type="entry name" value="ANL_N_sf"/>
</dbReference>
<dbReference type="CDD" id="cd05913">
    <property type="entry name" value="PaaK"/>
    <property type="match status" value="1"/>
</dbReference>
<dbReference type="Pfam" id="PF00501">
    <property type="entry name" value="AMP-binding"/>
    <property type="match status" value="1"/>
</dbReference>
<dbReference type="PANTHER" id="PTHR43439">
    <property type="entry name" value="PHENYLACETATE-COENZYME A LIGASE"/>
    <property type="match status" value="1"/>
</dbReference>
<dbReference type="InterPro" id="IPR051414">
    <property type="entry name" value="Adenylate-forming_Reductase"/>
</dbReference>
<protein>
    <recommendedName>
        <fullName evidence="8 10">Phenylacetate-coenzyme A ligase</fullName>
        <ecNumber evidence="7 10">6.2.1.30</ecNumber>
    </recommendedName>
    <alternativeName>
        <fullName evidence="9 10">Phenylacetyl-CoA ligase</fullName>
    </alternativeName>
</protein>
<evidence type="ECO:0000256" key="5">
    <source>
        <dbReference type="ARBA" id="ARBA00060591"/>
    </source>
</evidence>
<dbReference type="InterPro" id="IPR000873">
    <property type="entry name" value="AMP-dep_synth/lig_dom"/>
</dbReference>
<keyword evidence="3 10" id="KW-0547">Nucleotide-binding</keyword>
<dbReference type="AlphaFoldDB" id="A0A2K9EMT0"/>
<dbReference type="FunFam" id="3.40.50.12780:FF:000016">
    <property type="entry name" value="Phenylacetate-coenzyme A ligase"/>
    <property type="match status" value="1"/>
</dbReference>
<dbReference type="EMBL" id="CP025197">
    <property type="protein sequence ID" value="AUG57911.1"/>
    <property type="molecule type" value="Genomic_DNA"/>
</dbReference>
<dbReference type="Gene3D" id="3.40.50.12780">
    <property type="entry name" value="N-terminal domain of ligase-like"/>
    <property type="match status" value="1"/>
</dbReference>
<evidence type="ECO:0000313" key="14">
    <source>
        <dbReference type="Proteomes" id="UP000233534"/>
    </source>
</evidence>
<evidence type="ECO:0000256" key="6">
    <source>
        <dbReference type="ARBA" id="ARBA00061566"/>
    </source>
</evidence>
<organism evidence="13 14">
    <name type="scientific">Acetivibrio saccincola</name>
    <dbReference type="NCBI Taxonomy" id="1677857"/>
    <lineage>
        <taxon>Bacteria</taxon>
        <taxon>Bacillati</taxon>
        <taxon>Bacillota</taxon>
        <taxon>Clostridia</taxon>
        <taxon>Eubacteriales</taxon>
        <taxon>Oscillospiraceae</taxon>
        <taxon>Acetivibrio</taxon>
    </lineage>
</organism>
<keyword evidence="14" id="KW-1185">Reference proteome</keyword>
<dbReference type="KEGG" id="hsc:HVS_10070"/>
<name>A0A2K9EMT0_9FIRM</name>
<feature type="domain" description="AMP-dependent synthetase/ligase" evidence="11">
    <location>
        <begin position="88"/>
        <end position="285"/>
    </location>
</feature>
<dbReference type="SUPFAM" id="SSF56801">
    <property type="entry name" value="Acetyl-CoA synthetase-like"/>
    <property type="match status" value="1"/>
</dbReference>
<evidence type="ECO:0000256" key="2">
    <source>
        <dbReference type="ARBA" id="ARBA00022598"/>
    </source>
</evidence>
<evidence type="ECO:0000313" key="13">
    <source>
        <dbReference type="EMBL" id="AUG57911.1"/>
    </source>
</evidence>
<evidence type="ECO:0000256" key="9">
    <source>
        <dbReference type="ARBA" id="ARBA00075111"/>
    </source>
</evidence>
<comment type="function">
    <text evidence="10">Catalyzes the activation of phenylacetic acid (PA) to phenylacetyl-CoA (PA-CoA).</text>
</comment>
<comment type="pathway">
    <text evidence="5 10">Aromatic compound metabolism; phenylacetate degradation.</text>
</comment>
<dbReference type="Gene3D" id="3.30.300.30">
    <property type="match status" value="1"/>
</dbReference>
<dbReference type="FunFam" id="3.30.300.30:FF:000019">
    <property type="entry name" value="Phenylacetate-coenzyme A ligase"/>
    <property type="match status" value="1"/>
</dbReference>
<dbReference type="Proteomes" id="UP000233534">
    <property type="component" value="Chromosome"/>
</dbReference>
<dbReference type="PIRSF" id="PIRSF006444">
    <property type="entry name" value="PaaK"/>
    <property type="match status" value="1"/>
</dbReference>
<dbReference type="InterPro" id="IPR028154">
    <property type="entry name" value="AMP-dep_Lig_C"/>
</dbReference>
<proteinExistence type="inferred from homology"/>
<evidence type="ECO:0000256" key="7">
    <source>
        <dbReference type="ARBA" id="ARBA00066629"/>
    </source>
</evidence>
<evidence type="ECO:0000256" key="1">
    <source>
        <dbReference type="ARBA" id="ARBA00011245"/>
    </source>
</evidence>
<feature type="domain" description="AMP-dependent ligase C-terminal" evidence="12">
    <location>
        <begin position="335"/>
        <end position="431"/>
    </location>
</feature>
<comment type="similarity">
    <text evidence="6 10">Belongs to the phenylacetyl-CoA ligase family.</text>
</comment>
<evidence type="ECO:0000256" key="4">
    <source>
        <dbReference type="ARBA" id="ARBA00050450"/>
    </source>
</evidence>
<gene>
    <name evidence="13" type="ORF">HVS_10070</name>
</gene>
<dbReference type="InterPro" id="IPR011880">
    <property type="entry name" value="PA_CoA_ligase"/>
</dbReference>